<evidence type="ECO:0000256" key="2">
    <source>
        <dbReference type="ARBA" id="ARBA00010028"/>
    </source>
</evidence>
<dbReference type="InterPro" id="IPR014906">
    <property type="entry name" value="PRP4-like"/>
</dbReference>
<dbReference type="InterPro" id="IPR036285">
    <property type="entry name" value="PRP4-like_sf"/>
</dbReference>
<dbReference type="InterPro" id="IPR013260">
    <property type="entry name" value="mRNA_splic_SYF2"/>
</dbReference>
<evidence type="ECO:0000259" key="9">
    <source>
        <dbReference type="SMART" id="SM00500"/>
    </source>
</evidence>
<evidence type="ECO:0000313" key="11">
    <source>
        <dbReference type="Proteomes" id="UP001431209"/>
    </source>
</evidence>
<evidence type="ECO:0000256" key="3">
    <source>
        <dbReference type="ARBA" id="ARBA00022664"/>
    </source>
</evidence>
<evidence type="ECO:0000256" key="5">
    <source>
        <dbReference type="ARBA" id="ARBA00023187"/>
    </source>
</evidence>
<feature type="domain" description="Pre-mRNA processing factor 4 (PRP4)-like" evidence="9">
    <location>
        <begin position="20"/>
        <end position="69"/>
    </location>
</feature>
<gene>
    <name evidence="10" type="ORF">AKO1_003683</name>
</gene>
<comment type="similarity">
    <text evidence="2 7">Belongs to the SYF2 family.</text>
</comment>
<dbReference type="EMBL" id="JAOPGA020001068">
    <property type="protein sequence ID" value="KAL0484747.1"/>
    <property type="molecule type" value="Genomic_DNA"/>
</dbReference>
<dbReference type="SMART" id="SM00500">
    <property type="entry name" value="SFM"/>
    <property type="match status" value="1"/>
</dbReference>
<dbReference type="Pfam" id="PF08799">
    <property type="entry name" value="PRP4"/>
    <property type="match status" value="1"/>
</dbReference>
<keyword evidence="5 7" id="KW-0508">mRNA splicing</keyword>
<evidence type="ECO:0000313" key="10">
    <source>
        <dbReference type="EMBL" id="KAL0484747.1"/>
    </source>
</evidence>
<dbReference type="GO" id="GO:0000398">
    <property type="term" value="P:mRNA splicing, via spliceosome"/>
    <property type="evidence" value="ECO:0007669"/>
    <property type="project" value="UniProtKB-UniRule"/>
</dbReference>
<dbReference type="SUPFAM" id="SSF158230">
    <property type="entry name" value="PRP4-like"/>
    <property type="match status" value="1"/>
</dbReference>
<dbReference type="GO" id="GO:0071014">
    <property type="term" value="C:post-mRNA release spliceosomal complex"/>
    <property type="evidence" value="ECO:0007669"/>
    <property type="project" value="TreeGrafter"/>
</dbReference>
<evidence type="ECO:0000256" key="6">
    <source>
        <dbReference type="ARBA" id="ARBA00023242"/>
    </source>
</evidence>
<comment type="function">
    <text evidence="7">Involved in pre-mRNA splicing.</text>
</comment>
<comment type="subcellular location">
    <subcellularLocation>
        <location evidence="1 7">Nucleus</location>
    </subcellularLocation>
</comment>
<evidence type="ECO:0000256" key="4">
    <source>
        <dbReference type="ARBA" id="ARBA00022728"/>
    </source>
</evidence>
<comment type="subunit">
    <text evidence="7">May be part of a spliceosome complex.</text>
</comment>
<dbReference type="AlphaFoldDB" id="A0AAW2Z7S9"/>
<reference evidence="10 11" key="1">
    <citation type="submission" date="2024-03" db="EMBL/GenBank/DDBJ databases">
        <title>The Acrasis kona genome and developmental transcriptomes reveal deep origins of eukaryotic multicellular pathways.</title>
        <authorList>
            <person name="Sheikh S."/>
            <person name="Fu C.-J."/>
            <person name="Brown M.W."/>
            <person name="Baldauf S.L."/>
        </authorList>
    </citation>
    <scope>NUCLEOTIDE SEQUENCE [LARGE SCALE GENOMIC DNA]</scope>
    <source>
        <strain evidence="10 11">ATCC MYA-3509</strain>
    </source>
</reference>
<comment type="caution">
    <text evidence="10">The sequence shown here is derived from an EMBL/GenBank/DDBJ whole genome shotgun (WGS) entry which is preliminary data.</text>
</comment>
<evidence type="ECO:0000256" key="1">
    <source>
        <dbReference type="ARBA" id="ARBA00004123"/>
    </source>
</evidence>
<dbReference type="GO" id="GO:0071013">
    <property type="term" value="C:catalytic step 2 spliceosome"/>
    <property type="evidence" value="ECO:0007669"/>
    <property type="project" value="TreeGrafter"/>
</dbReference>
<evidence type="ECO:0000256" key="7">
    <source>
        <dbReference type="RuleBase" id="RU367148"/>
    </source>
</evidence>
<accession>A0AAW2Z7S9</accession>
<feature type="region of interest" description="Disordered" evidence="8">
    <location>
        <begin position="1"/>
        <end position="21"/>
    </location>
</feature>
<name>A0AAW2Z7S9_9EUKA</name>
<protein>
    <recommendedName>
        <fullName evidence="7">Pre-mRNA-splicing factor SYF2</fullName>
    </recommendedName>
</protein>
<keyword evidence="6 7" id="KW-0539">Nucleus</keyword>
<dbReference type="Gene3D" id="4.10.280.110">
    <property type="entry name" value="Pre-mRNA processing factor 4 domain"/>
    <property type="match status" value="1"/>
</dbReference>
<organism evidence="10 11">
    <name type="scientific">Acrasis kona</name>
    <dbReference type="NCBI Taxonomy" id="1008807"/>
    <lineage>
        <taxon>Eukaryota</taxon>
        <taxon>Discoba</taxon>
        <taxon>Heterolobosea</taxon>
        <taxon>Tetramitia</taxon>
        <taxon>Eutetramitia</taxon>
        <taxon>Acrasidae</taxon>
        <taxon>Acrasis</taxon>
    </lineage>
</organism>
<dbReference type="PANTHER" id="PTHR13264:SF5">
    <property type="entry name" value="PRE-MRNA-SPLICING FACTOR SYF2"/>
    <property type="match status" value="1"/>
</dbReference>
<proteinExistence type="inferred from homology"/>
<evidence type="ECO:0000256" key="8">
    <source>
        <dbReference type="SAM" id="MobiDB-lite"/>
    </source>
</evidence>
<keyword evidence="4 7" id="KW-0747">Spliceosome</keyword>
<dbReference type="Pfam" id="PF08231">
    <property type="entry name" value="SYF2"/>
    <property type="match status" value="1"/>
</dbReference>
<keyword evidence="3 7" id="KW-0507">mRNA processing</keyword>
<keyword evidence="11" id="KW-1185">Reference proteome</keyword>
<dbReference type="Proteomes" id="UP001431209">
    <property type="component" value="Unassembled WGS sequence"/>
</dbReference>
<dbReference type="PANTHER" id="PTHR13264">
    <property type="entry name" value="GCIP-INTERACTING PROTEIN P29"/>
    <property type="match status" value="1"/>
</dbReference>
<sequence>MDDHNEMDNQTDEVTPLHKLDDAEVKRRLRLHQQPICYFGETEEDRKQRLSHFVSKNEIVDYKIAEEKHKSHHENFLQRAQKEQEEEEALLKLQQHTTTTKGSVSARIFNLRMKANKCRKQNIDEVVEEANRQKYEEERAEKGIKPGVWFKNKKQIKQEERDSEITAEQSIKINEKKSLKRKRNHDGSLIHTDDALYEAYDRRLREMPYQVKQKMVEEYQMNKSKQTGASATNADLQYGQNDGVTQEGIDRMVNELEVRKQKRDKFSRRREYNEDEDVTYINEFNRRFNKNIGKAFDKYTKEIRANLERGTAL</sequence>
<dbReference type="GO" id="GO:0000974">
    <property type="term" value="C:Prp19 complex"/>
    <property type="evidence" value="ECO:0007669"/>
    <property type="project" value="TreeGrafter"/>
</dbReference>